<name>G5K2Q6_9STRE</name>
<gene>
    <name evidence="2" type="ORF">STRIC_1073</name>
</gene>
<feature type="transmembrane region" description="Helical" evidence="1">
    <location>
        <begin position="59"/>
        <end position="84"/>
    </location>
</feature>
<evidence type="ECO:0000313" key="3">
    <source>
        <dbReference type="Proteomes" id="UP000003330"/>
    </source>
</evidence>
<protein>
    <submittedName>
        <fullName evidence="2">ABC transporter, ATP-binding protein</fullName>
    </submittedName>
</protein>
<keyword evidence="3" id="KW-1185">Reference proteome</keyword>
<keyword evidence="1" id="KW-0472">Membrane</keyword>
<feature type="transmembrane region" description="Helical" evidence="1">
    <location>
        <begin position="195"/>
        <end position="215"/>
    </location>
</feature>
<dbReference type="AlphaFoldDB" id="G5K2Q6"/>
<feature type="transmembrane region" description="Helical" evidence="1">
    <location>
        <begin position="16"/>
        <end position="39"/>
    </location>
</feature>
<feature type="transmembrane region" description="Helical" evidence="1">
    <location>
        <begin position="235"/>
        <end position="259"/>
    </location>
</feature>
<evidence type="ECO:0000313" key="2">
    <source>
        <dbReference type="EMBL" id="EHI69585.1"/>
    </source>
</evidence>
<dbReference type="Proteomes" id="UP000003330">
    <property type="component" value="Unassembled WGS sequence"/>
</dbReference>
<feature type="transmembrane region" description="Helical" evidence="1">
    <location>
        <begin position="161"/>
        <end position="183"/>
    </location>
</feature>
<dbReference type="STRING" id="764299.STRIC_1073"/>
<dbReference type="GO" id="GO:0005524">
    <property type="term" value="F:ATP binding"/>
    <property type="evidence" value="ECO:0007669"/>
    <property type="project" value="UniProtKB-KW"/>
</dbReference>
<dbReference type="EMBL" id="AEUX02000006">
    <property type="protein sequence ID" value="EHI69585.1"/>
    <property type="molecule type" value="Genomic_DNA"/>
</dbReference>
<dbReference type="OrthoDB" id="9816138at2"/>
<reference evidence="2 3" key="1">
    <citation type="journal article" date="2014" name="Int. J. Syst. Evol. Microbiol.">
        <title>Phylogenomics and the dynamic genome evolution of the genus Streptococcus.</title>
        <authorList>
            <consortium name="The Broad Institute Genome Sequencing Platform"/>
            <person name="Richards V.P."/>
            <person name="Palmer S.R."/>
            <person name="Pavinski Bitar P.D."/>
            <person name="Qin X."/>
            <person name="Weinstock G.M."/>
            <person name="Highlander S.K."/>
            <person name="Town C.D."/>
            <person name="Burne R.A."/>
            <person name="Stanhope M.J."/>
        </authorList>
    </citation>
    <scope>NUCLEOTIDE SEQUENCE [LARGE SCALE GENOMIC DNA]</scope>
    <source>
        <strain evidence="2 3">707-05</strain>
    </source>
</reference>
<dbReference type="PROSITE" id="PS51257">
    <property type="entry name" value="PROKAR_LIPOPROTEIN"/>
    <property type="match status" value="1"/>
</dbReference>
<keyword evidence="1" id="KW-0812">Transmembrane</keyword>
<dbReference type="eggNOG" id="COG1131">
    <property type="taxonomic scope" value="Bacteria"/>
</dbReference>
<sequence>MFGKLLKYEFKSIGKWYFALNAAIIAIACLLSLILKRIFISQDEYNMAYNFGSSISGKMVPLALSLTFGALIAGSLLSTLLIIINRFSKNIFGRQGYLTLTLPVSDHQIILSKCLVSFVCSLFNFLILGVAIVILVIPIVGAKEAFDFLKEGFTSAHLSNSLLILLYFLTSYLAGILLIYLAISIGQLFSNKRGLMAFIAYFTLSILISLALTYINTQLFGIDTQEDSYPFGEQQLLLILSAEQFVITLISYFATHFIIKNKLNIQ</sequence>
<proteinExistence type="predicted"/>
<keyword evidence="2" id="KW-0547">Nucleotide-binding</keyword>
<feature type="transmembrane region" description="Helical" evidence="1">
    <location>
        <begin position="115"/>
        <end position="141"/>
    </location>
</feature>
<keyword evidence="2" id="KW-0067">ATP-binding</keyword>
<keyword evidence="1" id="KW-1133">Transmembrane helix</keyword>
<organism evidence="2 3">
    <name type="scientific">Streptococcus ictaluri 707-05</name>
    <dbReference type="NCBI Taxonomy" id="764299"/>
    <lineage>
        <taxon>Bacteria</taxon>
        <taxon>Bacillati</taxon>
        <taxon>Bacillota</taxon>
        <taxon>Bacilli</taxon>
        <taxon>Lactobacillales</taxon>
        <taxon>Streptococcaceae</taxon>
        <taxon>Streptococcus</taxon>
    </lineage>
</organism>
<accession>G5K2Q6</accession>
<dbReference type="RefSeq" id="WP_008089033.1">
    <property type="nucleotide sequence ID" value="NZ_AEUX02000006.1"/>
</dbReference>
<evidence type="ECO:0000256" key="1">
    <source>
        <dbReference type="SAM" id="Phobius"/>
    </source>
</evidence>
<comment type="caution">
    <text evidence="2">The sequence shown here is derived from an EMBL/GenBank/DDBJ whole genome shotgun (WGS) entry which is preliminary data.</text>
</comment>